<feature type="compositionally biased region" description="Low complexity" evidence="3">
    <location>
        <begin position="195"/>
        <end position="207"/>
    </location>
</feature>
<comment type="similarity">
    <text evidence="1 2">Belongs to the casein kinase 2 subunit beta family.</text>
</comment>
<dbReference type="PRINTS" id="PR00472">
    <property type="entry name" value="CASNKINASEII"/>
</dbReference>
<dbReference type="InterPro" id="IPR035991">
    <property type="entry name" value="Casein_kinase_II_beta-like"/>
</dbReference>
<dbReference type="SUPFAM" id="SSF57798">
    <property type="entry name" value="Casein kinase II beta subunit"/>
    <property type="match status" value="1"/>
</dbReference>
<evidence type="ECO:0000256" key="2">
    <source>
        <dbReference type="RuleBase" id="RU361268"/>
    </source>
</evidence>
<name>D7FSE5_ECTSI</name>
<dbReference type="Gene3D" id="2.20.25.20">
    <property type="match status" value="1"/>
</dbReference>
<dbReference type="OrthoDB" id="2275560at2759"/>
<gene>
    <name evidence="4" type="ORF">Esi_0232_0036</name>
</gene>
<evidence type="ECO:0000313" key="5">
    <source>
        <dbReference type="Proteomes" id="UP000002630"/>
    </source>
</evidence>
<feature type="compositionally biased region" description="Gly residues" evidence="3">
    <location>
        <begin position="208"/>
        <end position="220"/>
    </location>
</feature>
<feature type="compositionally biased region" description="Gly residues" evidence="3">
    <location>
        <begin position="506"/>
        <end position="531"/>
    </location>
</feature>
<dbReference type="EMBL" id="FN648412">
    <property type="protein sequence ID" value="CBJ31086.1"/>
    <property type="molecule type" value="Genomic_DNA"/>
</dbReference>
<dbReference type="STRING" id="2880.D7FSE5"/>
<dbReference type="SMART" id="SM01085">
    <property type="entry name" value="CK_II_beta"/>
    <property type="match status" value="1"/>
</dbReference>
<feature type="compositionally biased region" description="Basic and acidic residues" evidence="3">
    <location>
        <begin position="294"/>
        <end position="305"/>
    </location>
</feature>
<proteinExistence type="inferred from homology"/>
<evidence type="ECO:0000256" key="3">
    <source>
        <dbReference type="SAM" id="MobiDB-lite"/>
    </source>
</evidence>
<reference evidence="4 5" key="1">
    <citation type="journal article" date="2010" name="Nature">
        <title>The Ectocarpus genome and the independent evolution of multicellularity in brown algae.</title>
        <authorList>
            <person name="Cock J.M."/>
            <person name="Sterck L."/>
            <person name="Rouze P."/>
            <person name="Scornet D."/>
            <person name="Allen A.E."/>
            <person name="Amoutzias G."/>
            <person name="Anthouard V."/>
            <person name="Artiguenave F."/>
            <person name="Aury J.M."/>
            <person name="Badger J.H."/>
            <person name="Beszteri B."/>
            <person name="Billiau K."/>
            <person name="Bonnet E."/>
            <person name="Bothwell J.H."/>
            <person name="Bowler C."/>
            <person name="Boyen C."/>
            <person name="Brownlee C."/>
            <person name="Carrano C.J."/>
            <person name="Charrier B."/>
            <person name="Cho G.Y."/>
            <person name="Coelho S.M."/>
            <person name="Collen J."/>
            <person name="Corre E."/>
            <person name="Da Silva C."/>
            <person name="Delage L."/>
            <person name="Delaroque N."/>
            <person name="Dittami S.M."/>
            <person name="Doulbeau S."/>
            <person name="Elias M."/>
            <person name="Farnham G."/>
            <person name="Gachon C.M."/>
            <person name="Gschloessl B."/>
            <person name="Heesch S."/>
            <person name="Jabbari K."/>
            <person name="Jubin C."/>
            <person name="Kawai H."/>
            <person name="Kimura K."/>
            <person name="Kloareg B."/>
            <person name="Kupper F.C."/>
            <person name="Lang D."/>
            <person name="Le Bail A."/>
            <person name="Leblanc C."/>
            <person name="Lerouge P."/>
            <person name="Lohr M."/>
            <person name="Lopez P.J."/>
            <person name="Martens C."/>
            <person name="Maumus F."/>
            <person name="Michel G."/>
            <person name="Miranda-Saavedra D."/>
            <person name="Morales J."/>
            <person name="Moreau H."/>
            <person name="Motomura T."/>
            <person name="Nagasato C."/>
            <person name="Napoli C.A."/>
            <person name="Nelson D.R."/>
            <person name="Nyvall-Collen P."/>
            <person name="Peters A.F."/>
            <person name="Pommier C."/>
            <person name="Potin P."/>
            <person name="Poulain J."/>
            <person name="Quesneville H."/>
            <person name="Read B."/>
            <person name="Rensing S.A."/>
            <person name="Ritter A."/>
            <person name="Rousvoal S."/>
            <person name="Samanta M."/>
            <person name="Samson G."/>
            <person name="Schroeder D.C."/>
            <person name="Segurens B."/>
            <person name="Strittmatter M."/>
            <person name="Tonon T."/>
            <person name="Tregear J.W."/>
            <person name="Valentin K."/>
            <person name="von Dassow P."/>
            <person name="Yamagishi T."/>
            <person name="Van de Peer Y."/>
            <person name="Wincker P."/>
        </authorList>
    </citation>
    <scope>NUCLEOTIDE SEQUENCE [LARGE SCALE GENOMIC DNA]</scope>
    <source>
        <strain evidence="5">Ec32 / CCAP1310/4</strain>
    </source>
</reference>
<feature type="region of interest" description="Disordered" evidence="3">
    <location>
        <begin position="195"/>
        <end position="220"/>
    </location>
</feature>
<dbReference type="FunFam" id="2.20.25.20:FF:000001">
    <property type="entry name" value="Casein kinase II subunit beta"/>
    <property type="match status" value="1"/>
</dbReference>
<dbReference type="AlphaFoldDB" id="D7FSE5"/>
<dbReference type="PANTHER" id="PTHR11740:SF0">
    <property type="entry name" value="CASEIN KINASE II SUBUNIT BETA"/>
    <property type="match status" value="1"/>
</dbReference>
<feature type="compositionally biased region" description="Low complexity" evidence="3">
    <location>
        <begin position="371"/>
        <end position="386"/>
    </location>
</feature>
<sequence length="540" mass="53182">MLCEVDRSYIEDGFNLYGLRHHFANFQGCLDIILDRTAADEPQDPVVAQSAFMLYGMIHARFIVTARGLEAMYKKYRLAEFGRCPRTMCKNQPVVPVGIFDEPKKEAVKLYCPRCCDVYNTVSPYGGEPLDGAFFGTSFAHLFFITFDRLVPDPARSSYTPLIFGFKIHKGTATSAGGGAGSGITTTAGGAAGSASFAGSGANASGAPAGGAAAGGGGGSTGGKGVLWAGGGGAGAGEGSAGSAVMSGKDGREGAAGGGDNKRRQQERESRADGAAETAGQEGWGGSSCGKGTRQGDGESSRGRAGDGSQDDSVTSRGTVTGGAGGGNTSNNGTTGSRAERSKSPGGGGSSGRPPGSSAQQPGDGGRGGASDRAQSEQQQQQQQQQRGGFPGEACSGPAVVPDGNSCGDKEGVGEEERGRRRAGSGGLATLAEAATKSEDGGDGQRATSPRSGGGSSGGGGGGGGGSVGAEERLAEEEAVVAAMPVVERRTGSKEMAPVVKAEAGAGAGAGDGGGGGGSTAGAGGSGGGAGRETKRMRVS</sequence>
<dbReference type="PANTHER" id="PTHR11740">
    <property type="entry name" value="CASEIN KINASE II SUBUNIT BETA"/>
    <property type="match status" value="1"/>
</dbReference>
<evidence type="ECO:0000256" key="1">
    <source>
        <dbReference type="ARBA" id="ARBA00006941"/>
    </source>
</evidence>
<protein>
    <recommendedName>
        <fullName evidence="2">Casein kinase II subunit beta</fullName>
        <shortName evidence="2">CK II beta</shortName>
    </recommendedName>
</protein>
<dbReference type="InParanoid" id="D7FSE5"/>
<accession>D7FSE5</accession>
<feature type="compositionally biased region" description="Gly residues" evidence="3">
    <location>
        <begin position="282"/>
        <end position="293"/>
    </location>
</feature>
<dbReference type="eggNOG" id="KOG3092">
    <property type="taxonomic scope" value="Eukaryota"/>
</dbReference>
<dbReference type="EMBL" id="FN649730">
    <property type="protein sequence ID" value="CBJ31086.1"/>
    <property type="molecule type" value="Genomic_DNA"/>
</dbReference>
<feature type="compositionally biased region" description="Low complexity" evidence="3">
    <location>
        <begin position="352"/>
        <end position="362"/>
    </location>
</feature>
<feature type="compositionally biased region" description="Gly residues" evidence="3">
    <location>
        <begin position="452"/>
        <end position="468"/>
    </location>
</feature>
<feature type="compositionally biased region" description="Basic and acidic residues" evidence="3">
    <location>
        <begin position="408"/>
        <end position="419"/>
    </location>
</feature>
<feature type="region of interest" description="Disordered" evidence="3">
    <location>
        <begin position="505"/>
        <end position="540"/>
    </location>
</feature>
<feature type="region of interest" description="Disordered" evidence="3">
    <location>
        <begin position="233"/>
        <end position="476"/>
    </location>
</feature>
<dbReference type="Gene3D" id="1.10.1820.10">
    <property type="entry name" value="protein kinase ck2 holoenzyme, chain C, domain 1"/>
    <property type="match status" value="1"/>
</dbReference>
<dbReference type="InterPro" id="IPR000704">
    <property type="entry name" value="Casein_kinase_II_reg-sub"/>
</dbReference>
<dbReference type="GO" id="GO:0019887">
    <property type="term" value="F:protein kinase regulator activity"/>
    <property type="evidence" value="ECO:0007669"/>
    <property type="project" value="InterPro"/>
</dbReference>
<dbReference type="Proteomes" id="UP000002630">
    <property type="component" value="Linkage Group LG05"/>
</dbReference>
<evidence type="ECO:0000313" key="4">
    <source>
        <dbReference type="EMBL" id="CBJ31086.1"/>
    </source>
</evidence>
<dbReference type="Pfam" id="PF01214">
    <property type="entry name" value="CK_II_beta"/>
    <property type="match status" value="1"/>
</dbReference>
<dbReference type="GO" id="GO:0005956">
    <property type="term" value="C:protein kinase CK2 complex"/>
    <property type="evidence" value="ECO:0007669"/>
    <property type="project" value="UniProtKB-UniRule"/>
</dbReference>
<organism evidence="4 5">
    <name type="scientific">Ectocarpus siliculosus</name>
    <name type="common">Brown alga</name>
    <name type="synonym">Conferva siliculosa</name>
    <dbReference type="NCBI Taxonomy" id="2880"/>
    <lineage>
        <taxon>Eukaryota</taxon>
        <taxon>Sar</taxon>
        <taxon>Stramenopiles</taxon>
        <taxon>Ochrophyta</taxon>
        <taxon>PX clade</taxon>
        <taxon>Phaeophyceae</taxon>
        <taxon>Ectocarpales</taxon>
        <taxon>Ectocarpaceae</taxon>
        <taxon>Ectocarpus</taxon>
    </lineage>
</organism>
<comment type="subunit">
    <text evidence="2">Tetramer of two alpha and two beta subunits.</text>
</comment>
<dbReference type="GO" id="GO:0005737">
    <property type="term" value="C:cytoplasm"/>
    <property type="evidence" value="ECO:0007669"/>
    <property type="project" value="TreeGrafter"/>
</dbReference>
<keyword evidence="5" id="KW-1185">Reference proteome</keyword>
<dbReference type="InterPro" id="IPR016149">
    <property type="entry name" value="Casein_kin_II_reg-sub_N"/>
</dbReference>
<dbReference type="OMA" id="CFLLCES"/>
<feature type="compositionally biased region" description="Basic and acidic residues" evidence="3">
    <location>
        <begin position="260"/>
        <end position="274"/>
    </location>
</feature>